<gene>
    <name evidence="1" type="ORF">C8P68_106397</name>
</gene>
<sequence length="167" mass="19262">METLGSNYLDSVIKLFRYYKELADRAVAGLSDEQLNWLYNEQSNSIATIMKHIAGNSISRWTDFMNSDGEKPNRDRDGEFEHTAMDKAVLLEFWRKGWQCLFDAVSALTDADLLHIIYIRNEAHTVTQAINRQLAHLPYHVGQIVFVAKMLSGDEWRSLTIPKKTRI</sequence>
<dbReference type="InterPro" id="IPR034660">
    <property type="entry name" value="DinB/YfiT-like"/>
</dbReference>
<protein>
    <submittedName>
        <fullName evidence="1">Uncharacterized protein DUF1572</fullName>
    </submittedName>
</protein>
<dbReference type="EMBL" id="QAOQ01000006">
    <property type="protein sequence ID" value="PTQ95182.1"/>
    <property type="molecule type" value="Genomic_DNA"/>
</dbReference>
<dbReference type="Gene3D" id="1.20.120.450">
    <property type="entry name" value="dinb family like domain"/>
    <property type="match status" value="1"/>
</dbReference>
<name>A0A2T5J7Q3_9SPHI</name>
<dbReference type="InterPro" id="IPR011466">
    <property type="entry name" value="DUF1572"/>
</dbReference>
<evidence type="ECO:0000313" key="1">
    <source>
        <dbReference type="EMBL" id="PTQ95182.1"/>
    </source>
</evidence>
<proteinExistence type="predicted"/>
<dbReference type="Pfam" id="PF07609">
    <property type="entry name" value="DUF1572"/>
    <property type="match status" value="1"/>
</dbReference>
<accession>A0A2T5J7Q3</accession>
<dbReference type="SUPFAM" id="SSF109854">
    <property type="entry name" value="DinB/YfiT-like putative metalloenzymes"/>
    <property type="match status" value="1"/>
</dbReference>
<dbReference type="Proteomes" id="UP000244168">
    <property type="component" value="Unassembled WGS sequence"/>
</dbReference>
<comment type="caution">
    <text evidence="1">The sequence shown here is derived from an EMBL/GenBank/DDBJ whole genome shotgun (WGS) entry which is preliminary data.</text>
</comment>
<keyword evidence="2" id="KW-1185">Reference proteome</keyword>
<reference evidence="1 2" key="1">
    <citation type="submission" date="2018-04" db="EMBL/GenBank/DDBJ databases">
        <title>Genomic Encyclopedia of Archaeal and Bacterial Type Strains, Phase II (KMG-II): from individual species to whole genera.</title>
        <authorList>
            <person name="Goeker M."/>
        </authorList>
    </citation>
    <scope>NUCLEOTIDE SEQUENCE [LARGE SCALE GENOMIC DNA]</scope>
    <source>
        <strain evidence="1 2">DSM 26809</strain>
    </source>
</reference>
<organism evidence="1 2">
    <name type="scientific">Mucilaginibacter yixingensis</name>
    <dbReference type="NCBI Taxonomy" id="1295612"/>
    <lineage>
        <taxon>Bacteria</taxon>
        <taxon>Pseudomonadati</taxon>
        <taxon>Bacteroidota</taxon>
        <taxon>Sphingobacteriia</taxon>
        <taxon>Sphingobacteriales</taxon>
        <taxon>Sphingobacteriaceae</taxon>
        <taxon>Mucilaginibacter</taxon>
    </lineage>
</organism>
<dbReference type="RefSeq" id="WP_211309847.1">
    <property type="nucleotide sequence ID" value="NZ_CP160205.1"/>
</dbReference>
<dbReference type="AlphaFoldDB" id="A0A2T5J7Q3"/>
<evidence type="ECO:0000313" key="2">
    <source>
        <dbReference type="Proteomes" id="UP000244168"/>
    </source>
</evidence>